<dbReference type="EMBL" id="UZAI01012095">
    <property type="protein sequence ID" value="VDP09715.1"/>
    <property type="molecule type" value="Genomic_DNA"/>
</dbReference>
<evidence type="ECO:0000313" key="2">
    <source>
        <dbReference type="EMBL" id="VDP09715.1"/>
    </source>
</evidence>
<dbReference type="Proteomes" id="UP000277204">
    <property type="component" value="Unassembled WGS sequence"/>
</dbReference>
<name>A0A183MU81_9TREM</name>
<accession>A0A183MU81</accession>
<evidence type="ECO:0000313" key="3">
    <source>
        <dbReference type="EMBL" id="VDP32220.1"/>
    </source>
</evidence>
<evidence type="ECO:0000313" key="4">
    <source>
        <dbReference type="Proteomes" id="UP000277204"/>
    </source>
</evidence>
<reference evidence="2 4" key="1">
    <citation type="submission" date="2018-11" db="EMBL/GenBank/DDBJ databases">
        <authorList>
            <consortium name="Pathogen Informatics"/>
        </authorList>
    </citation>
    <scope>NUCLEOTIDE SEQUENCE [LARGE SCALE GENOMIC DNA]</scope>
    <source>
        <strain evidence="2 4">Zambia</strain>
    </source>
</reference>
<gene>
    <name evidence="2" type="ORF">SMRZ_LOCUS13992</name>
    <name evidence="3" type="ORF">SMRZ_LOCUS19606</name>
</gene>
<dbReference type="PANTHER" id="PTHR47027:SF25">
    <property type="entry name" value="REVERSE TRANSCRIPTASE DOMAIN-CONTAINING PROTEIN"/>
    <property type="match status" value="1"/>
</dbReference>
<feature type="domain" description="DUF6451" evidence="1">
    <location>
        <begin position="79"/>
        <end position="100"/>
    </location>
</feature>
<protein>
    <recommendedName>
        <fullName evidence="1">DUF6451 domain-containing protein</fullName>
    </recommendedName>
</protein>
<sequence length="100" mass="11445">MQQKTTSIAADSTPVGQNIYKEKSKILRSNTACNNRITFDGEDLEDVRTFTYLSRIIDEHGGSNEDVMERIGQARGVYLQLKNIWNSKQMSTNTKIRIFN</sequence>
<evidence type="ECO:0000259" key="1">
    <source>
        <dbReference type="Pfam" id="PF20049"/>
    </source>
</evidence>
<dbReference type="EMBL" id="UZAI01018022">
    <property type="protein sequence ID" value="VDP32220.1"/>
    <property type="molecule type" value="Genomic_DNA"/>
</dbReference>
<dbReference type="AlphaFoldDB" id="A0A183MU81"/>
<dbReference type="InterPro" id="IPR045609">
    <property type="entry name" value="DUF6451"/>
</dbReference>
<proteinExistence type="predicted"/>
<organism evidence="2 4">
    <name type="scientific">Schistosoma margrebowiei</name>
    <dbReference type="NCBI Taxonomy" id="48269"/>
    <lineage>
        <taxon>Eukaryota</taxon>
        <taxon>Metazoa</taxon>
        <taxon>Spiralia</taxon>
        <taxon>Lophotrochozoa</taxon>
        <taxon>Platyhelminthes</taxon>
        <taxon>Trematoda</taxon>
        <taxon>Digenea</taxon>
        <taxon>Strigeidida</taxon>
        <taxon>Schistosomatoidea</taxon>
        <taxon>Schistosomatidae</taxon>
        <taxon>Schistosoma</taxon>
    </lineage>
</organism>
<keyword evidence="4" id="KW-1185">Reference proteome</keyword>
<dbReference type="PANTHER" id="PTHR47027">
    <property type="entry name" value="REVERSE TRANSCRIPTASE DOMAIN-CONTAINING PROTEIN"/>
    <property type="match status" value="1"/>
</dbReference>
<dbReference type="Pfam" id="PF20049">
    <property type="entry name" value="DUF6451"/>
    <property type="match status" value="1"/>
</dbReference>